<protein>
    <submittedName>
        <fullName evidence="2">Uncharacterized protein</fullName>
    </submittedName>
</protein>
<evidence type="ECO:0000313" key="3">
    <source>
        <dbReference type="Proteomes" id="UP000199488"/>
    </source>
</evidence>
<accession>A0A1H2R3K1</accession>
<name>A0A1H2R3K1_9BACI</name>
<organism evidence="2 3">
    <name type="scientific">Marinococcus luteus</name>
    <dbReference type="NCBI Taxonomy" id="1122204"/>
    <lineage>
        <taxon>Bacteria</taxon>
        <taxon>Bacillati</taxon>
        <taxon>Bacillota</taxon>
        <taxon>Bacilli</taxon>
        <taxon>Bacillales</taxon>
        <taxon>Bacillaceae</taxon>
        <taxon>Marinococcus</taxon>
    </lineage>
</organism>
<dbReference type="Proteomes" id="UP000199488">
    <property type="component" value="Unassembled WGS sequence"/>
</dbReference>
<gene>
    <name evidence="2" type="ORF">SAMN05421781_0582</name>
</gene>
<evidence type="ECO:0000313" key="2">
    <source>
        <dbReference type="EMBL" id="SDW14042.1"/>
    </source>
</evidence>
<reference evidence="2 3" key="1">
    <citation type="submission" date="2016-10" db="EMBL/GenBank/DDBJ databases">
        <authorList>
            <person name="de Groot N.N."/>
        </authorList>
    </citation>
    <scope>NUCLEOTIDE SEQUENCE [LARGE SCALE GENOMIC DNA]</scope>
    <source>
        <strain evidence="2 3">DSM 23126</strain>
    </source>
</reference>
<proteinExistence type="predicted"/>
<feature type="region of interest" description="Disordered" evidence="1">
    <location>
        <begin position="1"/>
        <end position="33"/>
    </location>
</feature>
<sequence length="33" mass="4114">MRHFTRSKEDRYTPEEENQTILDMINDYHTNTK</sequence>
<dbReference type="STRING" id="1122204.SAMN05421781_0582"/>
<feature type="compositionally biased region" description="Basic and acidic residues" evidence="1">
    <location>
        <begin position="1"/>
        <end position="14"/>
    </location>
</feature>
<dbReference type="AlphaFoldDB" id="A0A1H2R3K1"/>
<evidence type="ECO:0000256" key="1">
    <source>
        <dbReference type="SAM" id="MobiDB-lite"/>
    </source>
</evidence>
<keyword evidence="3" id="KW-1185">Reference proteome</keyword>
<dbReference type="EMBL" id="FNNC01000001">
    <property type="protein sequence ID" value="SDW14042.1"/>
    <property type="molecule type" value="Genomic_DNA"/>
</dbReference>